<dbReference type="PANTHER" id="PTHR47724">
    <property type="entry name" value="PEPTIDYL-PROLYL CIS-TRANS ISOMERASE CYP26-2, CHLOROPLASTIC"/>
    <property type="match status" value="1"/>
</dbReference>
<evidence type="ECO:0000313" key="2">
    <source>
        <dbReference type="EMBL" id="KAK6925209.1"/>
    </source>
</evidence>
<dbReference type="AlphaFoldDB" id="A0AAN8V276"/>
<proteinExistence type="predicted"/>
<dbReference type="Proteomes" id="UP001370490">
    <property type="component" value="Unassembled WGS sequence"/>
</dbReference>
<feature type="compositionally biased region" description="Polar residues" evidence="1">
    <location>
        <begin position="70"/>
        <end position="85"/>
    </location>
</feature>
<keyword evidence="3" id="KW-1185">Reference proteome</keyword>
<comment type="caution">
    <text evidence="2">The sequence shown here is derived from an EMBL/GenBank/DDBJ whole genome shotgun (WGS) entry which is preliminary data.</text>
</comment>
<organism evidence="2 3">
    <name type="scientific">Dillenia turbinata</name>
    <dbReference type="NCBI Taxonomy" id="194707"/>
    <lineage>
        <taxon>Eukaryota</taxon>
        <taxon>Viridiplantae</taxon>
        <taxon>Streptophyta</taxon>
        <taxon>Embryophyta</taxon>
        <taxon>Tracheophyta</taxon>
        <taxon>Spermatophyta</taxon>
        <taxon>Magnoliopsida</taxon>
        <taxon>eudicotyledons</taxon>
        <taxon>Gunneridae</taxon>
        <taxon>Pentapetalae</taxon>
        <taxon>Dilleniales</taxon>
        <taxon>Dilleniaceae</taxon>
        <taxon>Dillenia</taxon>
    </lineage>
</organism>
<evidence type="ECO:0000256" key="1">
    <source>
        <dbReference type="SAM" id="MobiDB-lite"/>
    </source>
</evidence>
<evidence type="ECO:0000313" key="3">
    <source>
        <dbReference type="Proteomes" id="UP001370490"/>
    </source>
</evidence>
<dbReference type="PANTHER" id="PTHR47724:SF1">
    <property type="entry name" value="PEPTIDYL-PROLYL CIS-TRANS ISOMERASE CYP26-2, CHLOROPLASTIC"/>
    <property type="match status" value="1"/>
</dbReference>
<reference evidence="2 3" key="1">
    <citation type="submission" date="2023-12" db="EMBL/GenBank/DDBJ databases">
        <title>A high-quality genome assembly for Dillenia turbinata (Dilleniales).</title>
        <authorList>
            <person name="Chanderbali A."/>
        </authorList>
    </citation>
    <scope>NUCLEOTIDE SEQUENCE [LARGE SCALE GENOMIC DNA]</scope>
    <source>
        <strain evidence="2">LSX21</strain>
        <tissue evidence="2">Leaf</tissue>
    </source>
</reference>
<sequence length="146" mass="16112">MLRNPKVLKSTVPFYYPPKPFPPQIQTVPASSSPQSIKLQTLFSRPELAICCQTLFFGSLVLNPFQLPNAQAEENPTNDSESVQQEDTKDESVAQEEIVQQQKEKDGSRAFIDISICGEPIGHTVIGLNGETRFSNLVTGRAGISY</sequence>
<accession>A0AAN8V276</accession>
<dbReference type="GO" id="GO:0009507">
    <property type="term" value="C:chloroplast"/>
    <property type="evidence" value="ECO:0007669"/>
    <property type="project" value="TreeGrafter"/>
</dbReference>
<dbReference type="EMBL" id="JBAMMX010000016">
    <property type="protein sequence ID" value="KAK6925209.1"/>
    <property type="molecule type" value="Genomic_DNA"/>
</dbReference>
<gene>
    <name evidence="2" type="ORF">RJ641_009535</name>
</gene>
<feature type="region of interest" description="Disordered" evidence="1">
    <location>
        <begin position="70"/>
        <end position="107"/>
    </location>
</feature>
<name>A0AAN8V276_9MAGN</name>
<dbReference type="InterPro" id="IPR044185">
    <property type="entry name" value="CYP26-2-like"/>
</dbReference>
<protein>
    <submittedName>
        <fullName evidence="2">Uncharacterized protein</fullName>
    </submittedName>
</protein>